<evidence type="ECO:0000313" key="4">
    <source>
        <dbReference type="Proteomes" id="UP000735302"/>
    </source>
</evidence>
<dbReference type="PANTHER" id="PTHR22948">
    <property type="entry name" value="TUDOR DOMAIN CONTAINING PROTEIN"/>
    <property type="match status" value="1"/>
</dbReference>
<dbReference type="InterPro" id="IPR002999">
    <property type="entry name" value="Tudor"/>
</dbReference>
<dbReference type="Proteomes" id="UP000735302">
    <property type="component" value="Unassembled WGS sequence"/>
</dbReference>
<feature type="region of interest" description="Disordered" evidence="1">
    <location>
        <begin position="85"/>
        <end position="201"/>
    </location>
</feature>
<dbReference type="InterPro" id="IPR050621">
    <property type="entry name" value="Tudor_domain_containing"/>
</dbReference>
<evidence type="ECO:0000259" key="2">
    <source>
        <dbReference type="PROSITE" id="PS50304"/>
    </source>
</evidence>
<feature type="domain" description="Tudor" evidence="2">
    <location>
        <begin position="788"/>
        <end position="850"/>
    </location>
</feature>
<accession>A0AAV3Z2W0</accession>
<feature type="compositionally biased region" description="Basic and acidic residues" evidence="1">
    <location>
        <begin position="133"/>
        <end position="153"/>
    </location>
</feature>
<feature type="compositionally biased region" description="Low complexity" evidence="1">
    <location>
        <begin position="297"/>
        <end position="308"/>
    </location>
</feature>
<protein>
    <submittedName>
        <fullName evidence="3">Tudor domain-containing protein 1</fullName>
    </submittedName>
</protein>
<proteinExistence type="predicted"/>
<comment type="caution">
    <text evidence="3">The sequence shown here is derived from an EMBL/GenBank/DDBJ whole genome shotgun (WGS) entry which is preliminary data.</text>
</comment>
<feature type="region of interest" description="Disordered" evidence="1">
    <location>
        <begin position="642"/>
        <end position="661"/>
    </location>
</feature>
<feature type="domain" description="Tudor" evidence="2">
    <location>
        <begin position="1208"/>
        <end position="1266"/>
    </location>
</feature>
<evidence type="ECO:0000313" key="3">
    <source>
        <dbReference type="EMBL" id="GFN88836.1"/>
    </source>
</evidence>
<dbReference type="EMBL" id="BLXT01001882">
    <property type="protein sequence ID" value="GFN88836.1"/>
    <property type="molecule type" value="Genomic_DNA"/>
</dbReference>
<feature type="compositionally biased region" description="Basic and acidic residues" evidence="1">
    <location>
        <begin position="1064"/>
        <end position="1075"/>
    </location>
</feature>
<dbReference type="Gene3D" id="2.40.50.90">
    <property type="match status" value="2"/>
</dbReference>
<feature type="region of interest" description="Disordered" evidence="1">
    <location>
        <begin position="1125"/>
        <end position="1150"/>
    </location>
</feature>
<feature type="compositionally biased region" description="Polar residues" evidence="1">
    <location>
        <begin position="1040"/>
        <end position="1063"/>
    </location>
</feature>
<evidence type="ECO:0000256" key="1">
    <source>
        <dbReference type="SAM" id="MobiDB-lite"/>
    </source>
</evidence>
<feature type="compositionally biased region" description="Low complexity" evidence="1">
    <location>
        <begin position="897"/>
        <end position="911"/>
    </location>
</feature>
<dbReference type="SMART" id="SM00333">
    <property type="entry name" value="TUDOR"/>
    <property type="match status" value="2"/>
</dbReference>
<organism evidence="3 4">
    <name type="scientific">Plakobranchus ocellatus</name>
    <dbReference type="NCBI Taxonomy" id="259542"/>
    <lineage>
        <taxon>Eukaryota</taxon>
        <taxon>Metazoa</taxon>
        <taxon>Spiralia</taxon>
        <taxon>Lophotrochozoa</taxon>
        <taxon>Mollusca</taxon>
        <taxon>Gastropoda</taxon>
        <taxon>Heterobranchia</taxon>
        <taxon>Euthyneura</taxon>
        <taxon>Panpulmonata</taxon>
        <taxon>Sacoglossa</taxon>
        <taxon>Placobranchoidea</taxon>
        <taxon>Plakobranchidae</taxon>
        <taxon>Plakobranchus</taxon>
    </lineage>
</organism>
<gene>
    <name evidence="3" type="ORF">PoB_001534200</name>
</gene>
<sequence>MRRNKRSQHQLQQTVRMKVAVIQQQKDDLIDILNDFTSSVLKDTEQILTEQEGSRSNYQTTLVRLDKVSQLFTDLANHIDSTLYPDEDSIEDKHSKDSSTSTQRSPNGKKCGGSALDISKHQNGIDYSTDSNRNNDKYLPEEESKDLTEHDKNSGSLGLDDIEKPQGLRPTLNQHNELSHGAADQSSCNIESSSDSKPSNNHFIVNDKLRCEELNVDLQQKDVNAKTSFSPERGKGENKNFGSPSSKTETKVSGKRRAKKGKQKEKDEIKSGLETAQVFQLEMSHLTHQKEPERCSSSESQLSTQSDSNHNSVSKATAQKEDQSKESEESGIRPPISLSPATESHILQQATQPPTYHDLLVQPELFGLASTPGLISTQPGWAQALSYQAQPMIFPNQFNDVYRQVPLLNIANPGPPHHLGFPMSTYAEHPSWYAGQNLVQQSGLVRDRDYPMSHHTGFSANSLTRIGQPLWQLTGSNYLPQLLGPNTGQLLPPRQDLLVPSPLLSRPLISGHTGILAAEPDRSDSRGSIITEISPSLVPVEAFVSATPARRDQTQDLVGNDNIHPSSLSYNFACKTPPSTIDNNEILPGAAKTAYSQALQTENLTPRTEIEKPDRPLRVELSGHLNEEEGNLSEALLSPAMSDKSSVCSGSHSSSVKSVKQPVYRKSKKFQNLPADLKDVIKEALQDMNLMQAKDKGSSKPLKGKDENEIRPRKDFDDLAPAKHKNTSKDAVELAIPQLQLRKDEINSVTISNVDDPWAFHAQMTALMPEIMAGIQKALDSGTLENVTPKTGLFCLARFTDNRYYRAKIEHHYGMGDFPARIQVNYIDYGNKHWVTTSDLYQIPQSLLTYPAQAVCCALAKVSPATGDWTEQATRLLRQLTQDIHVHLRVVRPPSKPRSSSSSHSNGPSSPDVESDLLSPTSPESLSFSRVPYLVDIISRQGKRGQATSVSIALVKAGHAQSIEVDSQVEALARFNSHSRDHRLQRLQQDMLSMKGGHTTGLKDRVAGNTEIVKNSHVASEQSYRAKVIPACLQGRNIKNMRSLSKSPLTTMRGNETLPSRNNLAEEDKENRSNDSRSSQKLKGLGNSSVQTECNGSLSLEVDRKLRDLGQTVLRVKAERRNQNLDLLEESSAGSEQGLSHSNEEEVGDSDGEDLAYEVMVVSSISPSSFFVHRVNDHVTLSYLTKRLNKAFRSLPENALSSLSAGFTPQKHHLCCAVFSLDKCFYRGLVLEESSNSLLILFIDFGDFEWVARPNVYPLSQELKVIPPVALWCSLAGVEPVEDCRSSSTDISWAAHAVDVFKSLVKENKLFHIVTSSSAQQRIERKQGFQCEPLQVYLIDYGERIESGSESPQEREDPQAEEICVNYELIRMGLASLKGSEGEKQQQQTHEPDLLSWDPLKEEFESERNSYNINTDDPGVALVGYGELTLRVLTLKSVGTFLLGVSAHTQCWVQNCK</sequence>
<dbReference type="PANTHER" id="PTHR22948:SF29">
    <property type="entry name" value="FI02030P-RELATED"/>
    <property type="match status" value="1"/>
</dbReference>
<feature type="region of interest" description="Disordered" evidence="1">
    <location>
        <begin position="1040"/>
        <end position="1092"/>
    </location>
</feature>
<keyword evidence="4" id="KW-1185">Reference proteome</keyword>
<feature type="compositionally biased region" description="Polar residues" evidence="1">
    <location>
        <begin position="1132"/>
        <end position="1141"/>
    </location>
</feature>
<feature type="compositionally biased region" description="Polar residues" evidence="1">
    <location>
        <begin position="1076"/>
        <end position="1092"/>
    </location>
</feature>
<reference evidence="3 4" key="1">
    <citation type="journal article" date="2021" name="Elife">
        <title>Chloroplast acquisition without the gene transfer in kleptoplastic sea slugs, Plakobranchus ocellatus.</title>
        <authorList>
            <person name="Maeda T."/>
            <person name="Takahashi S."/>
            <person name="Yoshida T."/>
            <person name="Shimamura S."/>
            <person name="Takaki Y."/>
            <person name="Nagai Y."/>
            <person name="Toyoda A."/>
            <person name="Suzuki Y."/>
            <person name="Arimoto A."/>
            <person name="Ishii H."/>
            <person name="Satoh N."/>
            <person name="Nishiyama T."/>
            <person name="Hasebe M."/>
            <person name="Maruyama T."/>
            <person name="Minagawa J."/>
            <person name="Obokata J."/>
            <person name="Shigenobu S."/>
        </authorList>
    </citation>
    <scope>NUCLEOTIDE SEQUENCE [LARGE SCALE GENOMIC DNA]</scope>
</reference>
<dbReference type="PROSITE" id="PS50304">
    <property type="entry name" value="TUDOR"/>
    <property type="match status" value="2"/>
</dbReference>
<feature type="compositionally biased region" description="Polar residues" evidence="1">
    <location>
        <begin position="184"/>
        <end position="201"/>
    </location>
</feature>
<name>A0AAV3Z2W0_9GAST</name>
<dbReference type="SUPFAM" id="SSF63748">
    <property type="entry name" value="Tudor/PWWP/MBT"/>
    <property type="match status" value="2"/>
</dbReference>
<dbReference type="InterPro" id="IPR035437">
    <property type="entry name" value="SNase_OB-fold_sf"/>
</dbReference>
<feature type="compositionally biased region" description="Polar residues" evidence="1">
    <location>
        <begin position="121"/>
        <end position="132"/>
    </location>
</feature>
<feature type="region of interest" description="Disordered" evidence="1">
    <location>
        <begin position="287"/>
        <end position="338"/>
    </location>
</feature>
<feature type="region of interest" description="Disordered" evidence="1">
    <location>
        <begin position="890"/>
        <end position="925"/>
    </location>
</feature>
<dbReference type="Gene3D" id="2.30.30.140">
    <property type="match status" value="2"/>
</dbReference>
<feature type="compositionally biased region" description="Basic and acidic residues" evidence="1">
    <location>
        <begin position="318"/>
        <end position="331"/>
    </location>
</feature>
<feature type="compositionally biased region" description="Basic residues" evidence="1">
    <location>
        <begin position="253"/>
        <end position="263"/>
    </location>
</feature>
<feature type="region of interest" description="Disordered" evidence="1">
    <location>
        <begin position="222"/>
        <end position="271"/>
    </location>
</feature>
<dbReference type="Pfam" id="PF00567">
    <property type="entry name" value="TUDOR"/>
    <property type="match status" value="2"/>
</dbReference>
<feature type="compositionally biased region" description="Low complexity" evidence="1">
    <location>
        <begin position="642"/>
        <end position="660"/>
    </location>
</feature>